<evidence type="ECO:0000256" key="3">
    <source>
        <dbReference type="ARBA" id="ARBA00023186"/>
    </source>
</evidence>
<dbReference type="AlphaFoldDB" id="A0A0F3KXG2"/>
<evidence type="ECO:0000256" key="1">
    <source>
        <dbReference type="ARBA" id="ARBA00022741"/>
    </source>
</evidence>
<protein>
    <recommendedName>
        <fullName evidence="7">CobW C-terminal domain-containing protein</fullName>
    </recommendedName>
</protein>
<dbReference type="Proteomes" id="UP000033651">
    <property type="component" value="Unassembled WGS sequence"/>
</dbReference>
<dbReference type="PANTHER" id="PTHR43603">
    <property type="entry name" value="COBW DOMAIN-CONTAINING PROTEIN DDB_G0274527"/>
    <property type="match status" value="1"/>
</dbReference>
<dbReference type="Gene3D" id="3.40.50.300">
    <property type="entry name" value="P-loop containing nucleotide triphosphate hydrolases"/>
    <property type="match status" value="1"/>
</dbReference>
<accession>A0A0F3KXG2</accession>
<dbReference type="GO" id="GO:0000166">
    <property type="term" value="F:nucleotide binding"/>
    <property type="evidence" value="ECO:0007669"/>
    <property type="project" value="UniProtKB-KW"/>
</dbReference>
<proteinExistence type="inferred from homology"/>
<comment type="similarity">
    <text evidence="4">Belongs to the SIMIBI class G3E GTPase family. ZNG1 subfamily.</text>
</comment>
<dbReference type="Gene3D" id="3.30.1220.10">
    <property type="entry name" value="CobW-like, C-terminal domain"/>
    <property type="match status" value="1"/>
</dbReference>
<dbReference type="CDD" id="cd03112">
    <property type="entry name" value="CobW-like"/>
    <property type="match status" value="1"/>
</dbReference>
<evidence type="ECO:0000313" key="8">
    <source>
        <dbReference type="EMBL" id="KJV34799.1"/>
    </source>
</evidence>
<dbReference type="InterPro" id="IPR036627">
    <property type="entry name" value="CobW-likC_sf"/>
</dbReference>
<dbReference type="SUPFAM" id="SSF52540">
    <property type="entry name" value="P-loop containing nucleoside triphosphate hydrolases"/>
    <property type="match status" value="1"/>
</dbReference>
<sequence length="426" mass="47513">MQAYEGRREPLPVTVLSGFLGAGKTTLLNHVLNNREGRRVAVIVNDMSEVNIDASLIRDGGADLSRTEEKLVEFSNGCICCTLRDDLMQEVRRLADEGRFDYLLIESTGIGEPMPVAATFHVRDEHGFSLSDIARLDTMVTVVDGRSFLADYCSTDSLAARGETNGADDERSLVNLLTEQVEFADVIVINKCDRLNDNERQSVRRVLRALNRDARLVNAAYGEVDLHDVLNTGLFDYDKAQTAPGWVKELMGAHTPETEEYGITSFVYRATRPFHPERWQSLLDRGIGGVLRAKGYFWLASRMDWVGNLAIAGGATEVTAAGHWWASRQRVRSGLRRPFGSEDLRIGPPDATELPSDAQRRALLALWHPRYGDRRQELVMIGVELPEATIRAELDACLLTDDEMIRGPVAWQVLSDPFPAWSLAAR</sequence>
<comment type="catalytic activity">
    <reaction evidence="6">
        <text>GTP + H2O = GDP + phosphate + H(+)</text>
        <dbReference type="Rhea" id="RHEA:19669"/>
        <dbReference type="ChEBI" id="CHEBI:15377"/>
        <dbReference type="ChEBI" id="CHEBI:15378"/>
        <dbReference type="ChEBI" id="CHEBI:37565"/>
        <dbReference type="ChEBI" id="CHEBI:43474"/>
        <dbReference type="ChEBI" id="CHEBI:58189"/>
    </reaction>
    <physiologicalReaction direction="left-to-right" evidence="6">
        <dbReference type="Rhea" id="RHEA:19670"/>
    </physiologicalReaction>
</comment>
<dbReference type="InterPro" id="IPR051927">
    <property type="entry name" value="Zn_Chap_cDPG_Synth"/>
</dbReference>
<dbReference type="Pfam" id="PF07683">
    <property type="entry name" value="CobW_C"/>
    <property type="match status" value="1"/>
</dbReference>
<gene>
    <name evidence="8" type="ORF">VI08_09445</name>
</gene>
<name>A0A0F3KXG2_9GAMM</name>
<organism evidence="8 9">
    <name type="scientific">Luteibacter yeojuensis</name>
    <dbReference type="NCBI Taxonomy" id="345309"/>
    <lineage>
        <taxon>Bacteria</taxon>
        <taxon>Pseudomonadati</taxon>
        <taxon>Pseudomonadota</taxon>
        <taxon>Gammaproteobacteria</taxon>
        <taxon>Lysobacterales</taxon>
        <taxon>Rhodanobacteraceae</taxon>
        <taxon>Luteibacter</taxon>
    </lineage>
</organism>
<dbReference type="GO" id="GO:0016787">
    <property type="term" value="F:hydrolase activity"/>
    <property type="evidence" value="ECO:0007669"/>
    <property type="project" value="UniProtKB-KW"/>
</dbReference>
<dbReference type="InterPro" id="IPR011629">
    <property type="entry name" value="CobW-like_C"/>
</dbReference>
<dbReference type="InterPro" id="IPR003495">
    <property type="entry name" value="CobW/HypB/UreG_nucleotide-bd"/>
</dbReference>
<feature type="domain" description="CobW C-terminal" evidence="7">
    <location>
        <begin position="263"/>
        <end position="398"/>
    </location>
</feature>
<evidence type="ECO:0000313" key="9">
    <source>
        <dbReference type="Proteomes" id="UP000033651"/>
    </source>
</evidence>
<evidence type="ECO:0000259" key="7">
    <source>
        <dbReference type="SMART" id="SM00833"/>
    </source>
</evidence>
<reference evidence="8 9" key="1">
    <citation type="submission" date="2015-03" db="EMBL/GenBank/DDBJ databases">
        <title>Draft genome sequence of Luteibacter yeojuensis strain SU11.</title>
        <authorList>
            <person name="Sulaiman J."/>
            <person name="Priya K."/>
            <person name="Chan K.-G."/>
        </authorList>
    </citation>
    <scope>NUCLEOTIDE SEQUENCE [LARGE SCALE GENOMIC DNA]</scope>
    <source>
        <strain evidence="8 9">SU11</strain>
    </source>
</reference>
<evidence type="ECO:0000256" key="2">
    <source>
        <dbReference type="ARBA" id="ARBA00022801"/>
    </source>
</evidence>
<dbReference type="EMBL" id="JZRB01000018">
    <property type="protein sequence ID" value="KJV34799.1"/>
    <property type="molecule type" value="Genomic_DNA"/>
</dbReference>
<comment type="function">
    <text evidence="5">Zinc chaperone that directly transfers zinc cofactor to target proteins, thereby activating them. Zinc is transferred from the CXCC motif in the GTPase domain to the zinc binding site in target proteins in a process requiring GTP hydrolysis.</text>
</comment>
<keyword evidence="2" id="KW-0378">Hydrolase</keyword>
<evidence type="ECO:0000256" key="4">
    <source>
        <dbReference type="ARBA" id="ARBA00034320"/>
    </source>
</evidence>
<keyword evidence="9" id="KW-1185">Reference proteome</keyword>
<dbReference type="OrthoDB" id="9808822at2"/>
<dbReference type="PATRIC" id="fig|345309.4.peg.1121"/>
<comment type="caution">
    <text evidence="8">The sequence shown here is derived from an EMBL/GenBank/DDBJ whole genome shotgun (WGS) entry which is preliminary data.</text>
</comment>
<dbReference type="InterPro" id="IPR027417">
    <property type="entry name" value="P-loop_NTPase"/>
</dbReference>
<dbReference type="RefSeq" id="WP_045829325.1">
    <property type="nucleotide sequence ID" value="NZ_JZRB01000018.1"/>
</dbReference>
<dbReference type="SMART" id="SM00833">
    <property type="entry name" value="CobW_C"/>
    <property type="match status" value="1"/>
</dbReference>
<keyword evidence="1" id="KW-0547">Nucleotide-binding</keyword>
<evidence type="ECO:0000256" key="6">
    <source>
        <dbReference type="ARBA" id="ARBA00049117"/>
    </source>
</evidence>
<keyword evidence="3" id="KW-0143">Chaperone</keyword>
<dbReference type="PANTHER" id="PTHR43603:SF1">
    <property type="entry name" value="ZINC-REGULATED GTPASE METALLOPROTEIN ACTIVATOR 1"/>
    <property type="match status" value="1"/>
</dbReference>
<dbReference type="Pfam" id="PF02492">
    <property type="entry name" value="cobW"/>
    <property type="match status" value="1"/>
</dbReference>
<evidence type="ECO:0000256" key="5">
    <source>
        <dbReference type="ARBA" id="ARBA00045658"/>
    </source>
</evidence>